<sequence>MTQRDTLCAASGGEAARLRLTYQLFRQACLDYISNAGASGHNTSDGQPLPDSHAQLGPHQYASGWHWDEPLNPAVVGSAGLSRSFTVLVPSSVQNQDAEDYLQDLQAVGFEDGSKFGDLAENQKLDPESSNELEQALEPLASRIGRSVVPVTVTQSIHWSNTWRVPVLYFHACFDSGQPLSLQQLLSSPSILHASSTLRSSLPSNSTSNPNSEPDLETQDQEQDQDQRGSYFPPISYGDHPRTALPSFYLHPCETIHFLSTIIQPSSTSVSPKQFLEAFISLCSNVIEMRA</sequence>
<keyword evidence="4" id="KW-0833">Ubl conjugation pathway</keyword>
<dbReference type="PANTHER" id="PTHR14957">
    <property type="entry name" value="UBIQUITIN-LIKE-CONJUGATING ENZYME ATG10"/>
    <property type="match status" value="1"/>
</dbReference>
<dbReference type="InParanoid" id="A0A317XLI8"/>
<keyword evidence="5" id="KW-0813">Transport</keyword>
<evidence type="ECO:0000313" key="9">
    <source>
        <dbReference type="EMBL" id="PWY99193.1"/>
    </source>
</evidence>
<feature type="compositionally biased region" description="Low complexity" evidence="8">
    <location>
        <begin position="197"/>
        <end position="212"/>
    </location>
</feature>
<feature type="compositionally biased region" description="Acidic residues" evidence="8">
    <location>
        <begin position="214"/>
        <end position="224"/>
    </location>
</feature>
<dbReference type="GO" id="GO:0000422">
    <property type="term" value="P:autophagy of mitochondrion"/>
    <property type="evidence" value="ECO:0007669"/>
    <property type="project" value="TreeGrafter"/>
</dbReference>
<dbReference type="GO" id="GO:0005829">
    <property type="term" value="C:cytosol"/>
    <property type="evidence" value="ECO:0007669"/>
    <property type="project" value="TreeGrafter"/>
</dbReference>
<accession>A0A317XLI8</accession>
<dbReference type="EMBL" id="KZ819196">
    <property type="protein sequence ID" value="PWY99193.1"/>
    <property type="molecule type" value="Genomic_DNA"/>
</dbReference>
<evidence type="ECO:0000256" key="7">
    <source>
        <dbReference type="ARBA" id="ARBA00029833"/>
    </source>
</evidence>
<evidence type="ECO:0000256" key="1">
    <source>
        <dbReference type="ARBA" id="ARBA00005696"/>
    </source>
</evidence>
<proteinExistence type="inferred from homology"/>
<evidence type="ECO:0000256" key="8">
    <source>
        <dbReference type="SAM" id="MobiDB-lite"/>
    </source>
</evidence>
<evidence type="ECO:0000256" key="3">
    <source>
        <dbReference type="ARBA" id="ARBA00022679"/>
    </source>
</evidence>
<keyword evidence="6" id="KW-0072">Autophagy</keyword>
<evidence type="ECO:0000256" key="4">
    <source>
        <dbReference type="ARBA" id="ARBA00022786"/>
    </source>
</evidence>
<dbReference type="GO" id="GO:0061651">
    <property type="term" value="F:Atg12 conjugating enzyme activity"/>
    <property type="evidence" value="ECO:0007669"/>
    <property type="project" value="TreeGrafter"/>
</dbReference>
<name>A0A317XLI8_9BASI</name>
<dbReference type="GO" id="GO:0015031">
    <property type="term" value="P:protein transport"/>
    <property type="evidence" value="ECO:0007669"/>
    <property type="project" value="UniProtKB-KW"/>
</dbReference>
<gene>
    <name evidence="9" type="ORF">BCV70DRAFT_201399</name>
</gene>
<evidence type="ECO:0000313" key="10">
    <source>
        <dbReference type="Proteomes" id="UP000246740"/>
    </source>
</evidence>
<protein>
    <recommendedName>
        <fullName evidence="2">Ubiquitin-like-conjugating enzyme ATG10</fullName>
    </recommendedName>
    <alternativeName>
        <fullName evidence="7">Autophagy-related protein 10</fullName>
    </alternativeName>
</protein>
<dbReference type="AlphaFoldDB" id="A0A317XLI8"/>
<comment type="similarity">
    <text evidence="1">Belongs to the ATG10 family.</text>
</comment>
<dbReference type="OrthoDB" id="4089664at2759"/>
<feature type="region of interest" description="Disordered" evidence="8">
    <location>
        <begin position="197"/>
        <end position="235"/>
    </location>
</feature>
<evidence type="ECO:0000256" key="5">
    <source>
        <dbReference type="ARBA" id="ARBA00022927"/>
    </source>
</evidence>
<dbReference type="Proteomes" id="UP000246740">
    <property type="component" value="Unassembled WGS sequence"/>
</dbReference>
<dbReference type="GO" id="GO:0000045">
    <property type="term" value="P:autophagosome assembly"/>
    <property type="evidence" value="ECO:0007669"/>
    <property type="project" value="TreeGrafter"/>
</dbReference>
<keyword evidence="5" id="KW-0653">Protein transport</keyword>
<reference evidence="9 10" key="1">
    <citation type="journal article" date="2018" name="Mol. Biol. Evol.">
        <title>Broad Genomic Sampling Reveals a Smut Pathogenic Ancestry of the Fungal Clade Ustilaginomycotina.</title>
        <authorList>
            <person name="Kijpornyongpan T."/>
            <person name="Mondo S.J."/>
            <person name="Barry K."/>
            <person name="Sandor L."/>
            <person name="Lee J."/>
            <person name="Lipzen A."/>
            <person name="Pangilinan J."/>
            <person name="LaButti K."/>
            <person name="Hainaut M."/>
            <person name="Henrissat B."/>
            <person name="Grigoriev I.V."/>
            <person name="Spatafora J.W."/>
            <person name="Aime M.C."/>
        </authorList>
    </citation>
    <scope>NUCLEOTIDE SEQUENCE [LARGE SCALE GENOMIC DNA]</scope>
    <source>
        <strain evidence="9 10">MCA 3645</strain>
    </source>
</reference>
<keyword evidence="10" id="KW-1185">Reference proteome</keyword>
<evidence type="ECO:0000256" key="2">
    <source>
        <dbReference type="ARBA" id="ARBA00021099"/>
    </source>
</evidence>
<dbReference type="Pfam" id="PF03987">
    <property type="entry name" value="Autophagy_act_C"/>
    <property type="match status" value="1"/>
</dbReference>
<dbReference type="PANTHER" id="PTHR14957:SF1">
    <property type="entry name" value="UBIQUITIN-LIKE-CONJUGATING ENZYME ATG10"/>
    <property type="match status" value="1"/>
</dbReference>
<keyword evidence="3" id="KW-0808">Transferase</keyword>
<evidence type="ECO:0000256" key="6">
    <source>
        <dbReference type="ARBA" id="ARBA00023006"/>
    </source>
</evidence>
<organism evidence="9 10">
    <name type="scientific">Testicularia cyperi</name>
    <dbReference type="NCBI Taxonomy" id="1882483"/>
    <lineage>
        <taxon>Eukaryota</taxon>
        <taxon>Fungi</taxon>
        <taxon>Dikarya</taxon>
        <taxon>Basidiomycota</taxon>
        <taxon>Ustilaginomycotina</taxon>
        <taxon>Ustilaginomycetes</taxon>
        <taxon>Ustilaginales</taxon>
        <taxon>Anthracoideaceae</taxon>
        <taxon>Testicularia</taxon>
    </lineage>
</organism>
<dbReference type="InterPro" id="IPR007135">
    <property type="entry name" value="Atg3/Atg10"/>
</dbReference>
<dbReference type="GO" id="GO:0032446">
    <property type="term" value="P:protein modification by small protein conjugation"/>
    <property type="evidence" value="ECO:0007669"/>
    <property type="project" value="TreeGrafter"/>
</dbReference>